<reference evidence="5" key="1">
    <citation type="journal article" date="2013" name="Genome Biol. Evol.">
        <title>Punctuated emergences of genetic and phenotypic innovations in eumetazoan, bilaterian, euteleostome, and hominidae ancestors.</title>
        <authorList>
            <person name="Wenger Y."/>
            <person name="Galliot B."/>
        </authorList>
    </citation>
    <scope>NUCLEOTIDE SEQUENCE</scope>
    <source>
        <tissue evidence="5">Whole animals</tissue>
    </source>
</reference>
<dbReference type="InterPro" id="IPR040397">
    <property type="entry name" value="SWAP"/>
</dbReference>
<dbReference type="KEGG" id="hmg:100206601"/>
<dbReference type="Pfam" id="PF09750">
    <property type="entry name" value="DRY_EERY"/>
    <property type="match status" value="1"/>
</dbReference>
<sequence length="595" mass="70597">MWQEARKQEKKLRGIMIDYKKRAERRQAYYTKMKMDPHQLIRVYGQKCKFHMLNDSSVAIADGQLMPWQGDNEILIDRFDVRAHLDFIPEPVDCTEETDEDKLIWKCNYESYRTLVQIDATGASEEQYLKQLEIEEAYGKKQAEQKLNVEKEKAQSKANAKIHYKYEGCAVYSNDEDSTSEESESDLSDIDINVNVLELEEEQQNHLDALATQYGIGYGQYCKQLLFEKKEFEYVKKLEEEEEQRSKMPGRKGKSARRSLRMKQKTMRGSPLSFALQEKEIENDPDGDACDRSSSSRSPSPHTEEKIEYITEFGGATTNTNKETRKENEQECNSKINKQKHNNIEDRDRHRSRSYDKKKSRSRDRRSSRSRDRRRSRSRNRYRSQSHEKYQSRSQGRHRSKSNERYSNKSRQSSHKSRSRSRSRSYSKRSNQKRSRSRSNERKYDDRLRRTKSKSKSPLRRDNIIDRGLRKISPKHLETSHSISPQRICGLVPKQPMVSQAKTNIDKSKLTPREKMKLRMQKLLSKQIKNDKKVELKKQAQKEMLIEEREMEIFQMSRMMKLKERERRQRRSVSPRGRTVENHQDRSSSRSESPE</sequence>
<feature type="compositionally biased region" description="Low complexity" evidence="3">
    <location>
        <begin position="292"/>
        <end position="301"/>
    </location>
</feature>
<evidence type="ECO:0000313" key="5">
    <source>
        <dbReference type="EMBL" id="CDG68818.1"/>
    </source>
</evidence>
<dbReference type="SMART" id="SM01141">
    <property type="entry name" value="DRY_EERY"/>
    <property type="match status" value="1"/>
</dbReference>
<evidence type="ECO:0000256" key="1">
    <source>
        <dbReference type="ARBA" id="ARBA00022664"/>
    </source>
</evidence>
<dbReference type="InterPro" id="IPR019147">
    <property type="entry name" value="SWAP_N_domain"/>
</dbReference>
<evidence type="ECO:0000256" key="2">
    <source>
        <dbReference type="ARBA" id="ARBA00023187"/>
    </source>
</evidence>
<feature type="compositionally biased region" description="Basic and acidic residues" evidence="3">
    <location>
        <begin position="459"/>
        <end position="479"/>
    </location>
</feature>
<proteinExistence type="evidence at transcript level"/>
<feature type="compositionally biased region" description="Basic residues" evidence="3">
    <location>
        <begin position="412"/>
        <end position="437"/>
    </location>
</feature>
<protein>
    <submittedName>
        <fullName evidence="5">CLK4-associating serine/arginine rich protein</fullName>
    </submittedName>
</protein>
<dbReference type="EMBL" id="HAAD01002586">
    <property type="protein sequence ID" value="CDG68818.1"/>
    <property type="molecule type" value="mRNA"/>
</dbReference>
<keyword evidence="2" id="KW-0508">mRNA splicing</keyword>
<feature type="region of interest" description="Disordered" evidence="3">
    <location>
        <begin position="239"/>
        <end position="483"/>
    </location>
</feature>
<evidence type="ECO:0000259" key="4">
    <source>
        <dbReference type="SMART" id="SM01141"/>
    </source>
</evidence>
<feature type="compositionally biased region" description="Basic and acidic residues" evidence="3">
    <location>
        <begin position="578"/>
        <end position="595"/>
    </location>
</feature>
<dbReference type="PANTHER" id="PTHR13161:SF4">
    <property type="entry name" value="CLK4-ASSOCIATING SERINE_ARGININE RICH PROTEIN"/>
    <property type="match status" value="1"/>
</dbReference>
<dbReference type="GO" id="GO:0008380">
    <property type="term" value="P:RNA splicing"/>
    <property type="evidence" value="ECO:0007669"/>
    <property type="project" value="UniProtKB-KW"/>
</dbReference>
<feature type="compositionally biased region" description="Basic and acidic residues" evidence="3">
    <location>
        <begin position="342"/>
        <end position="357"/>
    </location>
</feature>
<name>T2M946_HYDVU</name>
<organism evidence="5">
    <name type="scientific">Hydra vulgaris</name>
    <name type="common">Hydra</name>
    <name type="synonym">Hydra attenuata</name>
    <dbReference type="NCBI Taxonomy" id="6087"/>
    <lineage>
        <taxon>Eukaryota</taxon>
        <taxon>Metazoa</taxon>
        <taxon>Cnidaria</taxon>
        <taxon>Hydrozoa</taxon>
        <taxon>Hydroidolina</taxon>
        <taxon>Anthoathecata</taxon>
        <taxon>Aplanulata</taxon>
        <taxon>Hydridae</taxon>
        <taxon>Hydra</taxon>
    </lineage>
</organism>
<evidence type="ECO:0000256" key="3">
    <source>
        <dbReference type="SAM" id="MobiDB-lite"/>
    </source>
</evidence>
<accession>T2M946</accession>
<dbReference type="GO" id="GO:0006397">
    <property type="term" value="P:mRNA processing"/>
    <property type="evidence" value="ECO:0007669"/>
    <property type="project" value="UniProtKB-KW"/>
</dbReference>
<feature type="domain" description="Suppressor of white apricot N-terminal" evidence="4">
    <location>
        <begin position="39"/>
        <end position="170"/>
    </location>
</feature>
<feature type="compositionally biased region" description="Basic residues" evidence="3">
    <location>
        <begin position="371"/>
        <end position="384"/>
    </location>
</feature>
<gene>
    <name evidence="5" type="primary">CLASRP</name>
</gene>
<feature type="compositionally biased region" description="Basic residues" evidence="3">
    <location>
        <begin position="248"/>
        <end position="266"/>
    </location>
</feature>
<feature type="compositionally biased region" description="Basic and acidic residues" evidence="3">
    <location>
        <begin position="438"/>
        <end position="448"/>
    </location>
</feature>
<feature type="compositionally biased region" description="Basic residues" evidence="3">
    <location>
        <begin position="449"/>
        <end position="458"/>
    </location>
</feature>
<dbReference type="OrthoDB" id="10070965at2759"/>
<dbReference type="OMA" id="XYARRDS"/>
<dbReference type="AlphaFoldDB" id="T2M946"/>
<dbReference type="PANTHER" id="PTHR13161">
    <property type="entry name" value="SPLICING FACTOR SUPPRESSOR OF WHITE APRICOT"/>
    <property type="match status" value="1"/>
</dbReference>
<feature type="region of interest" description="Disordered" evidence="3">
    <location>
        <begin position="559"/>
        <end position="595"/>
    </location>
</feature>
<keyword evidence="1" id="KW-0507">mRNA processing</keyword>